<dbReference type="GO" id="GO:0036424">
    <property type="term" value="F:L-phosphoserine phosphatase activity"/>
    <property type="evidence" value="ECO:0007669"/>
    <property type="project" value="TreeGrafter"/>
</dbReference>
<dbReference type="InterPro" id="IPR036412">
    <property type="entry name" value="HAD-like_sf"/>
</dbReference>
<comment type="catalytic activity">
    <reaction evidence="9">
        <text>O-phospho-L-serine + H2O = L-serine + phosphate</text>
        <dbReference type="Rhea" id="RHEA:21208"/>
        <dbReference type="ChEBI" id="CHEBI:15377"/>
        <dbReference type="ChEBI" id="CHEBI:33384"/>
        <dbReference type="ChEBI" id="CHEBI:43474"/>
        <dbReference type="ChEBI" id="CHEBI:57524"/>
        <dbReference type="EC" id="3.1.3.3"/>
    </reaction>
</comment>
<evidence type="ECO:0000256" key="1">
    <source>
        <dbReference type="ARBA" id="ARBA00001946"/>
    </source>
</evidence>
<protein>
    <recommendedName>
        <fullName evidence="3">phosphoserine phosphatase</fullName>
        <ecNumber evidence="3">3.1.3.3</ecNumber>
    </recommendedName>
</protein>
<evidence type="ECO:0000256" key="7">
    <source>
        <dbReference type="ARBA" id="ARBA00022842"/>
    </source>
</evidence>
<reference evidence="11 12" key="1">
    <citation type="journal article" date="2016" name="Nat. Commun.">
        <title>Thousands of microbial genomes shed light on interconnected biogeochemical processes in an aquifer system.</title>
        <authorList>
            <person name="Anantharaman K."/>
            <person name="Brown C.T."/>
            <person name="Hug L.A."/>
            <person name="Sharon I."/>
            <person name="Castelle C.J."/>
            <person name="Probst A.J."/>
            <person name="Thomas B.C."/>
            <person name="Singh A."/>
            <person name="Wilkins M.J."/>
            <person name="Karaoz U."/>
            <person name="Brodie E.L."/>
            <person name="Williams K.H."/>
            <person name="Hubbard S.S."/>
            <person name="Banfield J.F."/>
        </authorList>
    </citation>
    <scope>NUCLEOTIDE SEQUENCE [LARGE SCALE GENOMIC DNA]</scope>
</reference>
<comment type="caution">
    <text evidence="11">The sequence shown here is derived from an EMBL/GenBank/DDBJ whole genome shotgun (WGS) entry which is preliminary data.</text>
</comment>
<evidence type="ECO:0000256" key="5">
    <source>
        <dbReference type="ARBA" id="ARBA00022723"/>
    </source>
</evidence>
<comment type="catalytic activity">
    <reaction evidence="10">
        <text>O-phospho-D-serine + H2O = D-serine + phosphate</text>
        <dbReference type="Rhea" id="RHEA:24873"/>
        <dbReference type="ChEBI" id="CHEBI:15377"/>
        <dbReference type="ChEBI" id="CHEBI:35247"/>
        <dbReference type="ChEBI" id="CHEBI:43474"/>
        <dbReference type="ChEBI" id="CHEBI:58680"/>
        <dbReference type="EC" id="3.1.3.3"/>
    </reaction>
</comment>
<keyword evidence="5" id="KW-0479">Metal-binding</keyword>
<evidence type="ECO:0000256" key="4">
    <source>
        <dbReference type="ARBA" id="ARBA00022605"/>
    </source>
</evidence>
<gene>
    <name evidence="11" type="ORF">A2W14_04945</name>
</gene>
<dbReference type="Proteomes" id="UP000176665">
    <property type="component" value="Unassembled WGS sequence"/>
</dbReference>
<dbReference type="GO" id="GO:0000287">
    <property type="term" value="F:magnesium ion binding"/>
    <property type="evidence" value="ECO:0007669"/>
    <property type="project" value="TreeGrafter"/>
</dbReference>
<dbReference type="SUPFAM" id="SSF56784">
    <property type="entry name" value="HAD-like"/>
    <property type="match status" value="1"/>
</dbReference>
<comment type="pathway">
    <text evidence="2">Amino-acid biosynthesis; L-serine biosynthesis; L-serine from 3-phospho-D-glycerate: step 3/3.</text>
</comment>
<evidence type="ECO:0000313" key="11">
    <source>
        <dbReference type="EMBL" id="OGG03858.1"/>
    </source>
</evidence>
<dbReference type="InterPro" id="IPR050582">
    <property type="entry name" value="HAD-like_SerB"/>
</dbReference>
<evidence type="ECO:0000256" key="9">
    <source>
        <dbReference type="ARBA" id="ARBA00048138"/>
    </source>
</evidence>
<dbReference type="PANTHER" id="PTHR43344:SF2">
    <property type="entry name" value="PHOSPHOSERINE PHOSPHATASE"/>
    <property type="match status" value="1"/>
</dbReference>
<evidence type="ECO:0000256" key="2">
    <source>
        <dbReference type="ARBA" id="ARBA00005135"/>
    </source>
</evidence>
<evidence type="ECO:0000256" key="3">
    <source>
        <dbReference type="ARBA" id="ARBA00012640"/>
    </source>
</evidence>
<dbReference type="Gene3D" id="3.40.50.1000">
    <property type="entry name" value="HAD superfamily/HAD-like"/>
    <property type="match status" value="1"/>
</dbReference>
<dbReference type="STRING" id="1798371.A2W14_04945"/>
<evidence type="ECO:0000256" key="10">
    <source>
        <dbReference type="ARBA" id="ARBA00048523"/>
    </source>
</evidence>
<sequence>MNEVLPVTPQQIKENGFFLYKERLEKAKELALKGAGTLLGDGESTFWKGEAFVIWGIERGAGDTLKAMTEYAQTEDDFGKSLKLRLPIAAPTDSMIQQVDKKFSNSITPGVITIRELLEDLKVRVEIVSGGWIQTMDGVSKKLRRIPISANRLVKGPNGRYIFYEDQRLLAQKNSKKGHVESVINDYKPPIFVMGDGKPDMQIVPADLKILFTQHCGPRPIEIEEMADVVIDNISLVLPLILGEERWDTARYNRDPNVRKLFTEGALSILAGQGVKFKNKEYGCEIINRLSRYMDLSIDFDTAPIQARPNLIYSYS</sequence>
<dbReference type="GO" id="GO:0006564">
    <property type="term" value="P:L-serine biosynthetic process"/>
    <property type="evidence" value="ECO:0007669"/>
    <property type="project" value="UniProtKB-KW"/>
</dbReference>
<evidence type="ECO:0000256" key="6">
    <source>
        <dbReference type="ARBA" id="ARBA00022801"/>
    </source>
</evidence>
<comment type="cofactor">
    <cofactor evidence="1">
        <name>Mg(2+)</name>
        <dbReference type="ChEBI" id="CHEBI:18420"/>
    </cofactor>
</comment>
<dbReference type="AlphaFoldDB" id="A0A1F5YUH0"/>
<keyword evidence="6" id="KW-0378">Hydrolase</keyword>
<name>A0A1F5YUH0_9BACT</name>
<dbReference type="EC" id="3.1.3.3" evidence="3"/>
<dbReference type="PANTHER" id="PTHR43344">
    <property type="entry name" value="PHOSPHOSERINE PHOSPHATASE"/>
    <property type="match status" value="1"/>
</dbReference>
<evidence type="ECO:0000256" key="8">
    <source>
        <dbReference type="ARBA" id="ARBA00023299"/>
    </source>
</evidence>
<accession>A0A1F5YUH0</accession>
<keyword evidence="8" id="KW-0718">Serine biosynthesis</keyword>
<proteinExistence type="predicted"/>
<dbReference type="GO" id="GO:0005737">
    <property type="term" value="C:cytoplasm"/>
    <property type="evidence" value="ECO:0007669"/>
    <property type="project" value="TreeGrafter"/>
</dbReference>
<keyword evidence="4" id="KW-0028">Amino-acid biosynthesis</keyword>
<keyword evidence="7" id="KW-0460">Magnesium</keyword>
<evidence type="ECO:0000313" key="12">
    <source>
        <dbReference type="Proteomes" id="UP000176665"/>
    </source>
</evidence>
<dbReference type="InterPro" id="IPR023214">
    <property type="entry name" value="HAD_sf"/>
</dbReference>
<dbReference type="Gene3D" id="1.10.150.210">
    <property type="entry name" value="Phosphoserine phosphatase, domain 2"/>
    <property type="match status" value="1"/>
</dbReference>
<organism evidence="11 12">
    <name type="scientific">Candidatus Gottesmanbacteria bacterium RBG_16_37_8</name>
    <dbReference type="NCBI Taxonomy" id="1798371"/>
    <lineage>
        <taxon>Bacteria</taxon>
        <taxon>Candidatus Gottesmaniibacteriota</taxon>
    </lineage>
</organism>
<dbReference type="EMBL" id="MFJA01000012">
    <property type="protein sequence ID" value="OGG03858.1"/>
    <property type="molecule type" value="Genomic_DNA"/>
</dbReference>